<evidence type="ECO:0000256" key="8">
    <source>
        <dbReference type="ARBA" id="ARBA00038120"/>
    </source>
</evidence>
<dbReference type="GO" id="GO:0016757">
    <property type="term" value="F:glycosyltransferase activity"/>
    <property type="evidence" value="ECO:0007669"/>
    <property type="project" value="UniProtKB-KW"/>
</dbReference>
<evidence type="ECO:0000256" key="3">
    <source>
        <dbReference type="ARBA" id="ARBA00022676"/>
    </source>
</evidence>
<dbReference type="EMBL" id="JBHLUB010000002">
    <property type="protein sequence ID" value="MFC0581287.1"/>
    <property type="molecule type" value="Genomic_DNA"/>
</dbReference>
<dbReference type="PANTHER" id="PTHR43646">
    <property type="entry name" value="GLYCOSYLTRANSFERASE"/>
    <property type="match status" value="1"/>
</dbReference>
<dbReference type="InterPro" id="IPR029044">
    <property type="entry name" value="Nucleotide-diphossugar_trans"/>
</dbReference>
<evidence type="ECO:0000256" key="9">
    <source>
        <dbReference type="ARBA" id="ARBA00040345"/>
    </source>
</evidence>
<dbReference type="InterPro" id="IPR001173">
    <property type="entry name" value="Glyco_trans_2-like"/>
</dbReference>
<evidence type="ECO:0000313" key="11">
    <source>
        <dbReference type="EMBL" id="MFC0581287.1"/>
    </source>
</evidence>
<name>A0ABV6PA88_9MICC</name>
<evidence type="ECO:0000256" key="1">
    <source>
        <dbReference type="ARBA" id="ARBA00004236"/>
    </source>
</evidence>
<dbReference type="RefSeq" id="WP_377457977.1">
    <property type="nucleotide sequence ID" value="NZ_JBHLUB010000002.1"/>
</dbReference>
<proteinExistence type="inferred from homology"/>
<keyword evidence="12" id="KW-1185">Reference proteome</keyword>
<keyword evidence="2" id="KW-1003">Cell membrane</keyword>
<comment type="subcellular location">
    <subcellularLocation>
        <location evidence="1">Cell membrane</location>
    </subcellularLocation>
</comment>
<comment type="pathway">
    <text evidence="7">Carotenoid biosynthesis; staphyloxanthin biosynthesis; staphyloxanthin from farnesyl diphosphate: step 4/5.</text>
</comment>
<gene>
    <name evidence="11" type="ORF">ACFFFR_02630</name>
</gene>
<evidence type="ECO:0000256" key="6">
    <source>
        <dbReference type="ARBA" id="ARBA00037281"/>
    </source>
</evidence>
<dbReference type="PANTHER" id="PTHR43646:SF2">
    <property type="entry name" value="GLYCOSYLTRANSFERASE 2-LIKE DOMAIN-CONTAINING PROTEIN"/>
    <property type="match status" value="1"/>
</dbReference>
<protein>
    <recommendedName>
        <fullName evidence="9">4,4'-diaponeurosporenoate glycosyltransferase</fullName>
    </recommendedName>
</protein>
<keyword evidence="5" id="KW-0472">Membrane</keyword>
<keyword evidence="3 11" id="KW-0328">Glycosyltransferase</keyword>
<evidence type="ECO:0000256" key="4">
    <source>
        <dbReference type="ARBA" id="ARBA00022679"/>
    </source>
</evidence>
<dbReference type="Pfam" id="PF00535">
    <property type="entry name" value="Glycos_transf_2"/>
    <property type="match status" value="1"/>
</dbReference>
<comment type="caution">
    <text evidence="11">The sequence shown here is derived from an EMBL/GenBank/DDBJ whole genome shotgun (WGS) entry which is preliminary data.</text>
</comment>
<evidence type="ECO:0000256" key="5">
    <source>
        <dbReference type="ARBA" id="ARBA00023136"/>
    </source>
</evidence>
<organism evidence="11 12">
    <name type="scientific">Micrococcoides hystricis</name>
    <dbReference type="NCBI Taxonomy" id="1572761"/>
    <lineage>
        <taxon>Bacteria</taxon>
        <taxon>Bacillati</taxon>
        <taxon>Actinomycetota</taxon>
        <taxon>Actinomycetes</taxon>
        <taxon>Micrococcales</taxon>
        <taxon>Micrococcaceae</taxon>
        <taxon>Micrococcoides</taxon>
    </lineage>
</organism>
<comment type="function">
    <text evidence="6">Catalyzes the glycosylation of 4,4'-diaponeurosporenoate, i.e. the esterification of glucose at the C1'' position with the carboxyl group of 4,4'-diaponeurosporenic acid, to form glycosyl-4,4'-diaponeurosporenoate. This is a step in the biosynthesis of staphyloxanthin, an orange pigment present in most staphylococci strains.</text>
</comment>
<evidence type="ECO:0000259" key="10">
    <source>
        <dbReference type="Pfam" id="PF00535"/>
    </source>
</evidence>
<dbReference type="SUPFAM" id="SSF53448">
    <property type="entry name" value="Nucleotide-diphospho-sugar transferases"/>
    <property type="match status" value="1"/>
</dbReference>
<evidence type="ECO:0000256" key="2">
    <source>
        <dbReference type="ARBA" id="ARBA00022475"/>
    </source>
</evidence>
<accession>A0ABV6PA88</accession>
<reference evidence="11 12" key="1">
    <citation type="submission" date="2024-09" db="EMBL/GenBank/DDBJ databases">
        <authorList>
            <person name="Sun Q."/>
            <person name="Mori K."/>
        </authorList>
    </citation>
    <scope>NUCLEOTIDE SEQUENCE [LARGE SCALE GENOMIC DNA]</scope>
    <source>
        <strain evidence="11 12">NCAIM B.02604</strain>
    </source>
</reference>
<keyword evidence="4 11" id="KW-0808">Transferase</keyword>
<sequence>MSADTTTTPAINAVSVVVPVHNEATHLPGCLRHLQAAADHLLRQRPGLSVAMIFVLDRCTDDSAAILCHAASSDPRQVLLHVDHGNVGANRATGVKHALELRAADGIPVEHVWLAFTDADTRVPVDWLSRQLEWAGTGIAAVVGTIEPDRDELGERLFQLWEADYDRGEDHDHIHGANLGVRADAYAAVGGFGSLAAHEDVDLVQRLRRSGFRVKATGTTHAITSGRLTGRAKEGFADYLASLDS</sequence>
<evidence type="ECO:0000313" key="12">
    <source>
        <dbReference type="Proteomes" id="UP001589862"/>
    </source>
</evidence>
<feature type="domain" description="Glycosyltransferase 2-like" evidence="10">
    <location>
        <begin position="15"/>
        <end position="159"/>
    </location>
</feature>
<dbReference type="Proteomes" id="UP001589862">
    <property type="component" value="Unassembled WGS sequence"/>
</dbReference>
<evidence type="ECO:0000256" key="7">
    <source>
        <dbReference type="ARBA" id="ARBA00037904"/>
    </source>
</evidence>
<comment type="similarity">
    <text evidence="8">Belongs to the glycosyltransferase 2 family. CrtQ subfamily.</text>
</comment>
<dbReference type="Gene3D" id="3.90.550.10">
    <property type="entry name" value="Spore Coat Polysaccharide Biosynthesis Protein SpsA, Chain A"/>
    <property type="match status" value="1"/>
</dbReference>